<dbReference type="GO" id="GO:0016811">
    <property type="term" value="F:hydrolase activity, acting on carbon-nitrogen (but not peptide) bonds, in linear amides"/>
    <property type="evidence" value="ECO:0007669"/>
    <property type="project" value="TreeGrafter"/>
</dbReference>
<dbReference type="Gene3D" id="3.40.50.10320">
    <property type="entry name" value="LmbE-like"/>
    <property type="match status" value="1"/>
</dbReference>
<gene>
    <name evidence="1" type="ORF">KME15_26200</name>
</gene>
<evidence type="ECO:0000313" key="1">
    <source>
        <dbReference type="EMBL" id="MBW4662162.1"/>
    </source>
</evidence>
<sequence length="258" mass="28399">MNSVQKNSVLENPDRLPLHSVEAIAKSPVLVVAPHPDDECLGCGGAIALLSSLGCRVYILVISDGAMSHPNSQKYPAAKLRSLRIQETQSAMATLGVEASQVSFLGLPDSAVPMSTNPSFGAAVSACQKYLEAIAPQIIFLPWRQDPHADHRATWQMIQAALALQDFSTVAAPRVIEYPIWDWDTTQRGNQVNSEVTKAWRLDIHSVLELKQKAIALYRSQVTNLIDDDPQGFRLSADMLTHFAQPWEVFLEESALEK</sequence>
<dbReference type="InterPro" id="IPR003737">
    <property type="entry name" value="GlcNAc_PI_deacetylase-related"/>
</dbReference>
<dbReference type="PANTHER" id="PTHR12993:SF29">
    <property type="entry name" value="BLR3841 PROTEIN"/>
    <property type="match status" value="1"/>
</dbReference>
<name>A0A951QFP7_9CYAN</name>
<dbReference type="InterPro" id="IPR024078">
    <property type="entry name" value="LmbE-like_dom_sf"/>
</dbReference>
<dbReference type="AlphaFoldDB" id="A0A951QFP7"/>
<dbReference type="PANTHER" id="PTHR12993">
    <property type="entry name" value="N-ACETYLGLUCOSAMINYL-PHOSPHATIDYLINOSITOL DE-N-ACETYLASE-RELATED"/>
    <property type="match status" value="1"/>
</dbReference>
<dbReference type="EMBL" id="JAHHHD010000060">
    <property type="protein sequence ID" value="MBW4662162.1"/>
    <property type="molecule type" value="Genomic_DNA"/>
</dbReference>
<dbReference type="Pfam" id="PF02585">
    <property type="entry name" value="PIG-L"/>
    <property type="match status" value="1"/>
</dbReference>
<reference evidence="1" key="2">
    <citation type="journal article" date="2022" name="Microbiol. Resour. Announc.">
        <title>Metagenome Sequencing to Explore Phylogenomics of Terrestrial Cyanobacteria.</title>
        <authorList>
            <person name="Ward R.D."/>
            <person name="Stajich J.E."/>
            <person name="Johansen J.R."/>
            <person name="Huntemann M."/>
            <person name="Clum A."/>
            <person name="Foster B."/>
            <person name="Foster B."/>
            <person name="Roux S."/>
            <person name="Palaniappan K."/>
            <person name="Varghese N."/>
            <person name="Mukherjee S."/>
            <person name="Reddy T.B.K."/>
            <person name="Daum C."/>
            <person name="Copeland A."/>
            <person name="Chen I.A."/>
            <person name="Ivanova N.N."/>
            <person name="Kyrpides N.C."/>
            <person name="Shapiro N."/>
            <person name="Eloe-Fadrosh E.A."/>
            <person name="Pietrasiak N."/>
        </authorList>
    </citation>
    <scope>NUCLEOTIDE SEQUENCE</scope>
    <source>
        <strain evidence="1">UHER 2000/2452</strain>
    </source>
</reference>
<dbReference type="SUPFAM" id="SSF102588">
    <property type="entry name" value="LmbE-like"/>
    <property type="match status" value="1"/>
</dbReference>
<dbReference type="Proteomes" id="UP000757435">
    <property type="component" value="Unassembled WGS sequence"/>
</dbReference>
<protein>
    <submittedName>
        <fullName evidence="1">PIG-L family deacetylase</fullName>
    </submittedName>
</protein>
<evidence type="ECO:0000313" key="2">
    <source>
        <dbReference type="Proteomes" id="UP000757435"/>
    </source>
</evidence>
<accession>A0A951QFP7</accession>
<reference evidence="1" key="1">
    <citation type="submission" date="2021-05" db="EMBL/GenBank/DDBJ databases">
        <authorList>
            <person name="Pietrasiak N."/>
            <person name="Ward R."/>
            <person name="Stajich J.E."/>
            <person name="Kurbessoian T."/>
        </authorList>
    </citation>
    <scope>NUCLEOTIDE SEQUENCE</scope>
    <source>
        <strain evidence="1">UHER 2000/2452</strain>
    </source>
</reference>
<proteinExistence type="predicted"/>
<organism evidence="1 2">
    <name type="scientific">Drouetiella hepatica Uher 2000/2452</name>
    <dbReference type="NCBI Taxonomy" id="904376"/>
    <lineage>
        <taxon>Bacteria</taxon>
        <taxon>Bacillati</taxon>
        <taxon>Cyanobacteriota</taxon>
        <taxon>Cyanophyceae</taxon>
        <taxon>Oculatellales</taxon>
        <taxon>Oculatellaceae</taxon>
        <taxon>Drouetiella</taxon>
    </lineage>
</organism>
<comment type="caution">
    <text evidence="1">The sequence shown here is derived from an EMBL/GenBank/DDBJ whole genome shotgun (WGS) entry which is preliminary data.</text>
</comment>